<dbReference type="Gene3D" id="3.30.1370.50">
    <property type="entry name" value="R3H-like domain"/>
    <property type="match status" value="1"/>
</dbReference>
<feature type="domain" description="G-patch" evidence="2">
    <location>
        <begin position="124"/>
        <end position="171"/>
    </location>
</feature>
<keyword evidence="4" id="KW-1185">Reference proteome</keyword>
<organism evidence="3 4">
    <name type="scientific">Candida boidinii</name>
    <name type="common">Yeast</name>
    <dbReference type="NCBI Taxonomy" id="5477"/>
    <lineage>
        <taxon>Eukaryota</taxon>
        <taxon>Fungi</taxon>
        <taxon>Dikarya</taxon>
        <taxon>Ascomycota</taxon>
        <taxon>Saccharomycotina</taxon>
        <taxon>Pichiomycetes</taxon>
        <taxon>Pichiales</taxon>
        <taxon>Pichiaceae</taxon>
        <taxon>Ogataea</taxon>
        <taxon>Ogataea/Candida clade</taxon>
    </lineage>
</organism>
<evidence type="ECO:0000256" key="1">
    <source>
        <dbReference type="SAM" id="MobiDB-lite"/>
    </source>
</evidence>
<evidence type="ECO:0000259" key="2">
    <source>
        <dbReference type="PROSITE" id="PS50174"/>
    </source>
</evidence>
<name>A0A9W6T9Q2_CANBO</name>
<proteinExistence type="predicted"/>
<dbReference type="PROSITE" id="PS50174">
    <property type="entry name" value="G_PATCH"/>
    <property type="match status" value="1"/>
</dbReference>
<dbReference type="AlphaFoldDB" id="A0A9W6T9Q2"/>
<accession>A0A9W6T9Q2</accession>
<comment type="caution">
    <text evidence="3">The sequence shown here is derived from an EMBL/GenBank/DDBJ whole genome shotgun (WGS) entry which is preliminary data.</text>
</comment>
<dbReference type="InterPro" id="IPR000467">
    <property type="entry name" value="G_patch_dom"/>
</dbReference>
<dbReference type="InterPro" id="IPR051189">
    <property type="entry name" value="Splicing_assoc_domain"/>
</dbReference>
<reference evidence="3" key="1">
    <citation type="submission" date="2023-04" db="EMBL/GenBank/DDBJ databases">
        <title>Candida boidinii NBRC 10035.</title>
        <authorList>
            <person name="Ichikawa N."/>
            <person name="Sato H."/>
            <person name="Tonouchi N."/>
        </authorList>
    </citation>
    <scope>NUCLEOTIDE SEQUENCE</scope>
    <source>
        <strain evidence="3">NBRC 10035</strain>
    </source>
</reference>
<protein>
    <submittedName>
        <fullName evidence="3">Unnamed protein product</fullName>
    </submittedName>
</protein>
<dbReference type="EMBL" id="BSXN01005268">
    <property type="protein sequence ID" value="GME82546.1"/>
    <property type="molecule type" value="Genomic_DNA"/>
</dbReference>
<evidence type="ECO:0000313" key="4">
    <source>
        <dbReference type="Proteomes" id="UP001165120"/>
    </source>
</evidence>
<dbReference type="Pfam" id="PF01585">
    <property type="entry name" value="G-patch"/>
    <property type="match status" value="1"/>
</dbReference>
<feature type="compositionally biased region" description="Basic residues" evidence="1">
    <location>
        <begin position="191"/>
        <end position="206"/>
    </location>
</feature>
<evidence type="ECO:0000313" key="3">
    <source>
        <dbReference type="EMBL" id="GME82546.1"/>
    </source>
</evidence>
<dbReference type="Proteomes" id="UP001165120">
    <property type="component" value="Unassembled WGS sequence"/>
</dbReference>
<feature type="region of interest" description="Disordered" evidence="1">
    <location>
        <begin position="172"/>
        <end position="206"/>
    </location>
</feature>
<dbReference type="GO" id="GO:0003676">
    <property type="term" value="F:nucleic acid binding"/>
    <property type="evidence" value="ECO:0007669"/>
    <property type="project" value="InterPro"/>
</dbReference>
<dbReference type="SUPFAM" id="SSF82708">
    <property type="entry name" value="R3H domain"/>
    <property type="match status" value="1"/>
</dbReference>
<dbReference type="PANTHER" id="PTHR14195">
    <property type="entry name" value="G PATCH DOMAIN CONTAINING PROTEIN 2"/>
    <property type="match status" value="1"/>
</dbReference>
<dbReference type="SMART" id="SM00443">
    <property type="entry name" value="G_patch"/>
    <property type="match status" value="1"/>
</dbReference>
<gene>
    <name evidence="3" type="ORF">Cboi02_000679300</name>
</gene>
<dbReference type="InterPro" id="IPR036867">
    <property type="entry name" value="R3H_dom_sf"/>
</dbReference>
<sequence length="206" mass="23548">MKDEFDEFLQDTNRNALRFPPLDPHGNKILSKLCECYNMLARKLGNPSVKYVVAVKNKRTYRKIPDYNAVSRMMKQRPVFHRKDVKRAPEEVASENKSRRKNGINKAHVIEGQVVGAEAPEIGKENIGHKLLEKLGWKKGDALGSDDNKGIIEPIFATVKKNKSGLKIKNIKGEALDDSNEEDNNRSSREKVRKSKFMKKKSKFQI</sequence>